<dbReference type="Proteomes" id="UP001519294">
    <property type="component" value="Unassembled WGS sequence"/>
</dbReference>
<evidence type="ECO:0000256" key="2">
    <source>
        <dbReference type="RuleBase" id="RU003707"/>
    </source>
</evidence>
<organism evidence="3 4">
    <name type="scientific">Virgibacillus alimentarius</name>
    <dbReference type="NCBI Taxonomy" id="698769"/>
    <lineage>
        <taxon>Bacteria</taxon>
        <taxon>Bacillati</taxon>
        <taxon>Bacillota</taxon>
        <taxon>Bacilli</taxon>
        <taxon>Bacillales</taxon>
        <taxon>Bacillaceae</taxon>
        <taxon>Virgibacillus</taxon>
    </lineage>
</organism>
<dbReference type="EC" id="5.3.3.18" evidence="3"/>
<dbReference type="PANTHER" id="PTHR43459">
    <property type="entry name" value="ENOYL-COA HYDRATASE"/>
    <property type="match status" value="1"/>
</dbReference>
<dbReference type="Gene3D" id="1.10.12.10">
    <property type="entry name" value="Lyase 2-enoyl-coa Hydratase, Chain A, domain 2"/>
    <property type="match status" value="1"/>
</dbReference>
<dbReference type="Gene3D" id="3.90.226.10">
    <property type="entry name" value="2-enoyl-CoA Hydratase, Chain A, domain 1"/>
    <property type="match status" value="1"/>
</dbReference>
<keyword evidence="3" id="KW-0413">Isomerase</keyword>
<dbReference type="InterPro" id="IPR029045">
    <property type="entry name" value="ClpP/crotonase-like_dom_sf"/>
</dbReference>
<dbReference type="SUPFAM" id="SSF52096">
    <property type="entry name" value="ClpP/crotonase"/>
    <property type="match status" value="1"/>
</dbReference>
<dbReference type="PANTHER" id="PTHR43459:SF1">
    <property type="entry name" value="EG:BACN32G11.4 PROTEIN"/>
    <property type="match status" value="1"/>
</dbReference>
<reference evidence="3 4" key="1">
    <citation type="submission" date="2021-03" db="EMBL/GenBank/DDBJ databases">
        <title>Genomic Encyclopedia of Type Strains, Phase IV (KMG-IV): sequencing the most valuable type-strain genomes for metagenomic binning, comparative biology and taxonomic classification.</title>
        <authorList>
            <person name="Goeker M."/>
        </authorList>
    </citation>
    <scope>NUCLEOTIDE SEQUENCE [LARGE SCALE GENOMIC DNA]</scope>
    <source>
        <strain evidence="3 4">DSM 25790</strain>
    </source>
</reference>
<evidence type="ECO:0000256" key="1">
    <source>
        <dbReference type="ARBA" id="ARBA00005254"/>
    </source>
</evidence>
<dbReference type="RefSeq" id="WP_029266158.1">
    <property type="nucleotide sequence ID" value="NZ_JAGIKX010000024.1"/>
</dbReference>
<dbReference type="EMBL" id="JAGIKX010000024">
    <property type="protein sequence ID" value="MBP2258347.1"/>
    <property type="molecule type" value="Genomic_DNA"/>
</dbReference>
<gene>
    <name evidence="3" type="ORF">J2Z81_002330</name>
</gene>
<evidence type="ECO:0000313" key="3">
    <source>
        <dbReference type="EMBL" id="MBP2258347.1"/>
    </source>
</evidence>
<name>A0ABS4SAI0_9BACI</name>
<accession>A0ABS4SAI0</accession>
<keyword evidence="4" id="KW-1185">Reference proteome</keyword>
<dbReference type="InterPro" id="IPR014748">
    <property type="entry name" value="Enoyl-CoA_hydra_C"/>
</dbReference>
<dbReference type="InterPro" id="IPR018376">
    <property type="entry name" value="Enoyl-CoA_hyd/isom_CS"/>
</dbReference>
<dbReference type="GO" id="GO:0016853">
    <property type="term" value="F:isomerase activity"/>
    <property type="evidence" value="ECO:0007669"/>
    <property type="project" value="UniProtKB-KW"/>
</dbReference>
<proteinExistence type="inferred from homology"/>
<dbReference type="PROSITE" id="PS00166">
    <property type="entry name" value="ENOYL_COA_HYDRATASE"/>
    <property type="match status" value="1"/>
</dbReference>
<evidence type="ECO:0000313" key="4">
    <source>
        <dbReference type="Proteomes" id="UP001519294"/>
    </source>
</evidence>
<comment type="similarity">
    <text evidence="1 2">Belongs to the enoyl-CoA hydratase/isomerase family.</text>
</comment>
<protein>
    <submittedName>
        <fullName evidence="3">2-(1,2-epoxy-1,2-dihydrophenyl)acetyl-CoA isomerase</fullName>
        <ecNumber evidence="3">5.3.3.18</ecNumber>
    </submittedName>
</protein>
<dbReference type="InterPro" id="IPR001753">
    <property type="entry name" value="Enoyl-CoA_hydra/iso"/>
</dbReference>
<sequence>MFETIEYEVKSSTAWITLNRPDKLNAFTEQMNKEITKAIKNVKRDDSVRCLVITGNGRAFSAGEDLGGIKDDIDYGDILKKRYHPMLKELATLEKPVIAAVNGTAAGAGMSLALACDFRILSEKASFVEAFIHIGLFPDCGNLYYLPKLIGHAKALELAVMGDKISAQEVQKLGLATKVVHEDEFMEQVSTFAEKLVGKPTKAIGLMKRYLQESWELDLDQFLEKEAYAQQIAGSTEDHKEGVEAFLNKRKPVFKGK</sequence>
<dbReference type="CDD" id="cd06558">
    <property type="entry name" value="crotonase-like"/>
    <property type="match status" value="1"/>
</dbReference>
<comment type="caution">
    <text evidence="3">The sequence shown here is derived from an EMBL/GenBank/DDBJ whole genome shotgun (WGS) entry which is preliminary data.</text>
</comment>
<dbReference type="Pfam" id="PF00378">
    <property type="entry name" value="ECH_1"/>
    <property type="match status" value="1"/>
</dbReference>